<accession>A0A2A6RQ13</accession>
<dbReference type="EMBL" id="NQWI01000001">
    <property type="protein sequence ID" value="PDW05117.1"/>
    <property type="molecule type" value="Genomic_DNA"/>
</dbReference>
<gene>
    <name evidence="2" type="ORF">CJ255_00560</name>
</gene>
<organism evidence="2 3">
    <name type="scientific">Candidatus Viridilinea mediisalina</name>
    <dbReference type="NCBI Taxonomy" id="2024553"/>
    <lineage>
        <taxon>Bacteria</taxon>
        <taxon>Bacillati</taxon>
        <taxon>Chloroflexota</taxon>
        <taxon>Chloroflexia</taxon>
        <taxon>Chloroflexales</taxon>
        <taxon>Chloroflexineae</taxon>
        <taxon>Oscillochloridaceae</taxon>
        <taxon>Candidatus Viridilinea</taxon>
    </lineage>
</organism>
<dbReference type="Proteomes" id="UP000220527">
    <property type="component" value="Unassembled WGS sequence"/>
</dbReference>
<sequence length="184" mass="19611">MSSQPVCPCCHSPQATQRVAAIVTGGTRDVRLLTADLVPAAGVARTHLAQLLAPPRQPGGGWWIIIVLVGLLMLSLPASCMLTLLIVEFQGLTFEAALGTGHAERIFAAIAGVGMLIAIAITVGIVQLGERGRRTAHARWQRQVARWQQSWYCHRCHVAFVAGSTQAVAPEQFGRLFTGSSHGA</sequence>
<reference evidence="3" key="1">
    <citation type="submission" date="2017-08" db="EMBL/GenBank/DDBJ databases">
        <authorList>
            <person name="Grouzdev D.S."/>
            <person name="Gaisin V.A."/>
            <person name="Rysina M.S."/>
            <person name="Gorlenko V.M."/>
        </authorList>
    </citation>
    <scope>NUCLEOTIDE SEQUENCE [LARGE SCALE GENOMIC DNA]</scope>
    <source>
        <strain evidence="3">Kir15-3F</strain>
    </source>
</reference>
<proteinExistence type="predicted"/>
<comment type="caution">
    <text evidence="2">The sequence shown here is derived from an EMBL/GenBank/DDBJ whole genome shotgun (WGS) entry which is preliminary data.</text>
</comment>
<keyword evidence="3" id="KW-1185">Reference proteome</keyword>
<evidence type="ECO:0000313" key="3">
    <source>
        <dbReference type="Proteomes" id="UP000220527"/>
    </source>
</evidence>
<protein>
    <submittedName>
        <fullName evidence="2">Uncharacterized protein</fullName>
    </submittedName>
</protein>
<keyword evidence="1" id="KW-0472">Membrane</keyword>
<feature type="transmembrane region" description="Helical" evidence="1">
    <location>
        <begin position="106"/>
        <end position="129"/>
    </location>
</feature>
<name>A0A2A6RQ13_9CHLR</name>
<evidence type="ECO:0000313" key="2">
    <source>
        <dbReference type="EMBL" id="PDW05117.1"/>
    </source>
</evidence>
<dbReference type="AlphaFoldDB" id="A0A2A6RQ13"/>
<keyword evidence="1" id="KW-0812">Transmembrane</keyword>
<feature type="transmembrane region" description="Helical" evidence="1">
    <location>
        <begin position="62"/>
        <end position="86"/>
    </location>
</feature>
<evidence type="ECO:0000256" key="1">
    <source>
        <dbReference type="SAM" id="Phobius"/>
    </source>
</evidence>
<keyword evidence="1" id="KW-1133">Transmembrane helix</keyword>